<keyword evidence="1" id="KW-1133">Transmembrane helix</keyword>
<dbReference type="RefSeq" id="WP_148948972.1">
    <property type="nucleotide sequence ID" value="NZ_VTES01000001.1"/>
</dbReference>
<reference evidence="2 3" key="1">
    <citation type="submission" date="2019-08" db="EMBL/GenBank/DDBJ databases">
        <title>Bacillus genomes from the desert of Cuatro Cienegas, Coahuila.</title>
        <authorList>
            <person name="Olmedo-Alvarez G."/>
        </authorList>
    </citation>
    <scope>NUCLEOTIDE SEQUENCE [LARGE SCALE GENOMIC DNA]</scope>
    <source>
        <strain evidence="2 3">CH37_1T</strain>
    </source>
</reference>
<dbReference type="Proteomes" id="UP000323732">
    <property type="component" value="Unassembled WGS sequence"/>
</dbReference>
<name>A0A5D4SV44_9BACI</name>
<accession>A0A5D4SV44</accession>
<protein>
    <submittedName>
        <fullName evidence="2">Uncharacterized protein</fullName>
    </submittedName>
</protein>
<proteinExistence type="predicted"/>
<dbReference type="AlphaFoldDB" id="A0A5D4SV44"/>
<evidence type="ECO:0000313" key="2">
    <source>
        <dbReference type="EMBL" id="TYS66138.1"/>
    </source>
</evidence>
<evidence type="ECO:0000313" key="3">
    <source>
        <dbReference type="Proteomes" id="UP000323732"/>
    </source>
</evidence>
<dbReference type="EMBL" id="VTES01000001">
    <property type="protein sequence ID" value="TYS66138.1"/>
    <property type="molecule type" value="Genomic_DNA"/>
</dbReference>
<organism evidence="2 3">
    <name type="scientific">Bacillus infantis</name>
    <dbReference type="NCBI Taxonomy" id="324767"/>
    <lineage>
        <taxon>Bacteria</taxon>
        <taxon>Bacillati</taxon>
        <taxon>Bacillota</taxon>
        <taxon>Bacilli</taxon>
        <taxon>Bacillales</taxon>
        <taxon>Bacillaceae</taxon>
        <taxon>Bacillus</taxon>
    </lineage>
</organism>
<comment type="caution">
    <text evidence="2">The sequence shown here is derived from an EMBL/GenBank/DDBJ whole genome shotgun (WGS) entry which is preliminary data.</text>
</comment>
<sequence>MKNEQGNALITVLLISLIFTILGLSIIASAIGGAKRTETRESDIDLTYSSIKVLENMTADLSRSLSALDLEDYMNYDKKIVESGYNTKLHSILEDVLEKSRAENSAQLECLNIIDISKGSDNPIDPSVSCGKQLSFDQADYEIDIGSDFTRVLDLVLVTNNPQETEGEISRTIKKRIILSPLPSFLKYAVGSESDEEDSGLFLNGSPNIVGNTYANRLYIDEDAHYEVDGGTEKTHGTPMPSLMGDLFSSSSHLLDIVKDEDNFYKGDIPPLKHDSQFFNIDYDKTFRQSLRDMLKDTEISQSVADEGTSFKEKLRSEISALPVRAYEITEDGFVKVIEGQSSPLSTLGENITPTAGSYIIDSSEQGLYISDDFKIYGNLVVMSTQNPITFGGKLIVEGDLYLTSYQNLTLMDNVYVTGKTYILNLNGKLDMEKKVISADSIMAESHEGAKLKAKGDILTGESLTIQPSNTSIEFSENIIAANEFTVKGENSDAGQEDDAVKFDSVVYAGGKASISNANILGLSKDGEEQQIILMAKQDLMITRIDEFNNYNDTDEGKKPYLPENDSKIKPLKGFFYTEENAVLYGVGSLFYINGGIFAKENLTINAIRGEVGSNIDNLPTLTQEGKFSRFVVKYDQDVLLKRIELLPLAEQLQIFSDELLVE</sequence>
<feature type="transmembrane region" description="Helical" evidence="1">
    <location>
        <begin position="12"/>
        <end position="34"/>
    </location>
</feature>
<evidence type="ECO:0000256" key="1">
    <source>
        <dbReference type="SAM" id="Phobius"/>
    </source>
</evidence>
<keyword evidence="1" id="KW-0472">Membrane</keyword>
<gene>
    <name evidence="2" type="ORF">FZD47_01225</name>
</gene>
<keyword evidence="1" id="KW-0812">Transmembrane</keyword>